<evidence type="ECO:0000313" key="2">
    <source>
        <dbReference type="EMBL" id="SVA72757.1"/>
    </source>
</evidence>
<dbReference type="Pfam" id="PF00570">
    <property type="entry name" value="HRDC"/>
    <property type="match status" value="1"/>
</dbReference>
<sequence>MPHNNRRIFAKTRTKKLNTKKFYIDTDAAAQNAIEIISNETILALDTEFTREKTYYPELSLIQIASKKFGVCIDCLSGLNLEPVADLLLQPDRYWILHSARQDLEVIYGLKKQLPEKIFDTQIAAGLGGLAPQISLQALLKDLLNVQLEKKYSRTDWGHRPLSAGALDYAFDDVFHLIRLWGTLRKRLEKLGRYAWVTEDCQALLEKSPIPATTQIWDRIKGLGKLSLDAQCAAYHLIFWREKTAQKLNRPRRWILSDEILLTIAHRLPTKLEELKSISGLPMSLIERSGLEILKAIALHNDQELLTTVKARSARNHPGKEAFRRLQSKISVRAGELGINVELLATRREITEILRGEYSKRIRQGWRAKELKNLI</sequence>
<reference evidence="2" key="1">
    <citation type="submission" date="2018-05" db="EMBL/GenBank/DDBJ databases">
        <authorList>
            <person name="Lanie J.A."/>
            <person name="Ng W.-L."/>
            <person name="Kazmierczak K.M."/>
            <person name="Andrzejewski T.M."/>
            <person name="Davidsen T.M."/>
            <person name="Wayne K.J."/>
            <person name="Tettelin H."/>
            <person name="Glass J.I."/>
            <person name="Rusch D."/>
            <person name="Podicherti R."/>
            <person name="Tsui H.-C.T."/>
            <person name="Winkler M.E."/>
        </authorList>
    </citation>
    <scope>NUCLEOTIDE SEQUENCE</scope>
</reference>
<dbReference type="GO" id="GO:0000166">
    <property type="term" value="F:nucleotide binding"/>
    <property type="evidence" value="ECO:0007669"/>
    <property type="project" value="InterPro"/>
</dbReference>
<organism evidence="2">
    <name type="scientific">marine metagenome</name>
    <dbReference type="NCBI Taxonomy" id="408172"/>
    <lineage>
        <taxon>unclassified sequences</taxon>
        <taxon>metagenomes</taxon>
        <taxon>ecological metagenomes</taxon>
    </lineage>
</organism>
<accession>A0A381Y8L2</accession>
<dbReference type="PANTHER" id="PTHR47649">
    <property type="entry name" value="RIBONUCLEASE D"/>
    <property type="match status" value="1"/>
</dbReference>
<dbReference type="AlphaFoldDB" id="A0A381Y8L2"/>
<proteinExistence type="predicted"/>
<dbReference type="CDD" id="cd06142">
    <property type="entry name" value="RNaseD_exo"/>
    <property type="match status" value="1"/>
</dbReference>
<gene>
    <name evidence="2" type="ORF">METZ01_LOCUS125611</name>
</gene>
<dbReference type="InterPro" id="IPR036397">
    <property type="entry name" value="RNaseH_sf"/>
</dbReference>
<dbReference type="SUPFAM" id="SSF47819">
    <property type="entry name" value="HRDC-like"/>
    <property type="match status" value="2"/>
</dbReference>
<dbReference type="PROSITE" id="PS50967">
    <property type="entry name" value="HRDC"/>
    <property type="match status" value="1"/>
</dbReference>
<dbReference type="InterPro" id="IPR002121">
    <property type="entry name" value="HRDC_dom"/>
</dbReference>
<feature type="domain" description="HRDC" evidence="1">
    <location>
        <begin position="227"/>
        <end position="307"/>
    </location>
</feature>
<dbReference type="InterPro" id="IPR002562">
    <property type="entry name" value="3'-5'_exonuclease_dom"/>
</dbReference>
<dbReference type="SUPFAM" id="SSF53098">
    <property type="entry name" value="Ribonuclease H-like"/>
    <property type="match status" value="1"/>
</dbReference>
<dbReference type="Pfam" id="PF01612">
    <property type="entry name" value="DNA_pol_A_exo1"/>
    <property type="match status" value="1"/>
</dbReference>
<dbReference type="EMBL" id="UINC01017527">
    <property type="protein sequence ID" value="SVA72757.1"/>
    <property type="molecule type" value="Genomic_DNA"/>
</dbReference>
<evidence type="ECO:0000259" key="1">
    <source>
        <dbReference type="PROSITE" id="PS50967"/>
    </source>
</evidence>
<dbReference type="InterPro" id="IPR051086">
    <property type="entry name" value="RNase_D-like"/>
</dbReference>
<dbReference type="InterPro" id="IPR010997">
    <property type="entry name" value="HRDC-like_sf"/>
</dbReference>
<name>A0A381Y8L2_9ZZZZ</name>
<dbReference type="PANTHER" id="PTHR47649:SF1">
    <property type="entry name" value="RIBONUCLEASE D"/>
    <property type="match status" value="1"/>
</dbReference>
<dbReference type="Gene3D" id="1.10.150.80">
    <property type="entry name" value="HRDC domain"/>
    <property type="match status" value="1"/>
</dbReference>
<protein>
    <recommendedName>
        <fullName evidence="1">HRDC domain-containing protein</fullName>
    </recommendedName>
</protein>
<dbReference type="InterPro" id="IPR012337">
    <property type="entry name" value="RNaseH-like_sf"/>
</dbReference>
<dbReference type="SMART" id="SM00341">
    <property type="entry name" value="HRDC"/>
    <property type="match status" value="1"/>
</dbReference>
<dbReference type="Gene3D" id="3.30.420.10">
    <property type="entry name" value="Ribonuclease H-like superfamily/Ribonuclease H"/>
    <property type="match status" value="1"/>
</dbReference>
<dbReference type="InterPro" id="IPR044876">
    <property type="entry name" value="HRDC_dom_sf"/>
</dbReference>
<dbReference type="GO" id="GO:0003676">
    <property type="term" value="F:nucleic acid binding"/>
    <property type="evidence" value="ECO:0007669"/>
    <property type="project" value="InterPro"/>
</dbReference>
<dbReference type="SMART" id="SM00474">
    <property type="entry name" value="35EXOc"/>
    <property type="match status" value="1"/>
</dbReference>
<dbReference type="GO" id="GO:0008408">
    <property type="term" value="F:3'-5' exonuclease activity"/>
    <property type="evidence" value="ECO:0007669"/>
    <property type="project" value="InterPro"/>
</dbReference>
<dbReference type="GO" id="GO:0006139">
    <property type="term" value="P:nucleobase-containing compound metabolic process"/>
    <property type="evidence" value="ECO:0007669"/>
    <property type="project" value="InterPro"/>
</dbReference>